<evidence type="ECO:0000256" key="3">
    <source>
        <dbReference type="ARBA" id="ARBA00022755"/>
    </source>
</evidence>
<comment type="catalytic activity">
    <reaction evidence="5 6">
        <text>N(1)-(5-phospho-beta-D-ribosyl)glycinamide + (6R)-10-formyltetrahydrofolate = N(2)-formyl-N(1)-(5-phospho-beta-D-ribosyl)glycinamide + (6S)-5,6,7,8-tetrahydrofolate + H(+)</text>
        <dbReference type="Rhea" id="RHEA:15053"/>
        <dbReference type="ChEBI" id="CHEBI:15378"/>
        <dbReference type="ChEBI" id="CHEBI:57453"/>
        <dbReference type="ChEBI" id="CHEBI:143788"/>
        <dbReference type="ChEBI" id="CHEBI:147286"/>
        <dbReference type="ChEBI" id="CHEBI:195366"/>
        <dbReference type="EC" id="2.1.2.2"/>
    </reaction>
</comment>
<dbReference type="CDD" id="cd08645">
    <property type="entry name" value="FMT_core_GART"/>
    <property type="match status" value="1"/>
</dbReference>
<dbReference type="HAMAP" id="MF_01930">
    <property type="entry name" value="PurN"/>
    <property type="match status" value="1"/>
</dbReference>
<sequence>MTAVPENDSPRARLVVLVSGSGSNLQALLDAATDPRFPAEVVAVGADVPDAYGLERAAGADVPTFVVEPSAYADRAAWTDALADAVAAHEPDWVVCAGFMRILGAAFVQRFAGRIVNTHPALLPSFPGAHGVRDAMAYGVKVTGCTVHLVDEGVDTGPILAQASVAVRADDDEPSLHERIKTVERELLVETVAALAAHGCTVTGRKVTIP</sequence>
<proteinExistence type="inferred from homology"/>
<dbReference type="PANTHER" id="PTHR43369:SF2">
    <property type="entry name" value="PHOSPHORIBOSYLGLYCINAMIDE FORMYLTRANSFERASE"/>
    <property type="match status" value="1"/>
</dbReference>
<dbReference type="InterPro" id="IPR002376">
    <property type="entry name" value="Formyl_transf_N"/>
</dbReference>
<evidence type="ECO:0000313" key="8">
    <source>
        <dbReference type="EMBL" id="MFC6236789.1"/>
    </source>
</evidence>
<dbReference type="Gene3D" id="3.40.50.170">
    <property type="entry name" value="Formyl transferase, N-terminal domain"/>
    <property type="match status" value="1"/>
</dbReference>
<evidence type="ECO:0000256" key="6">
    <source>
        <dbReference type="HAMAP-Rule" id="MF_01930"/>
    </source>
</evidence>
<dbReference type="NCBIfam" id="TIGR00639">
    <property type="entry name" value="PurN"/>
    <property type="match status" value="1"/>
</dbReference>
<dbReference type="EMBL" id="JBHSTI010000002">
    <property type="protein sequence ID" value="MFC6236789.1"/>
    <property type="molecule type" value="Genomic_DNA"/>
</dbReference>
<dbReference type="GO" id="GO:0004644">
    <property type="term" value="F:phosphoribosylglycinamide formyltransferase activity"/>
    <property type="evidence" value="ECO:0007669"/>
    <property type="project" value="UniProtKB-EC"/>
</dbReference>
<feature type="site" description="Raises pKa of active site His" evidence="6">
    <location>
        <position position="155"/>
    </location>
</feature>
<feature type="binding site" evidence="6">
    <location>
        <position position="75"/>
    </location>
    <ligand>
        <name>(6R)-10-formyltetrahydrofolate</name>
        <dbReference type="ChEBI" id="CHEBI:195366"/>
    </ligand>
</feature>
<dbReference type="InterPro" id="IPR001555">
    <property type="entry name" value="GART_AS"/>
</dbReference>
<protein>
    <recommendedName>
        <fullName evidence="6">Phosphoribosylglycinamide formyltransferase</fullName>
        <ecNumber evidence="6">2.1.2.2</ecNumber>
    </recommendedName>
    <alternativeName>
        <fullName evidence="6">5'-phosphoribosylglycinamide transformylase</fullName>
    </alternativeName>
    <alternativeName>
        <fullName evidence="6">GAR transformylase</fullName>
        <shortName evidence="6">GART</shortName>
    </alternativeName>
</protein>
<evidence type="ECO:0000256" key="5">
    <source>
        <dbReference type="ARBA" id="ARBA00047664"/>
    </source>
</evidence>
<dbReference type="EC" id="2.1.2.2" evidence="6"/>
<dbReference type="PROSITE" id="PS00373">
    <property type="entry name" value="GART"/>
    <property type="match status" value="1"/>
</dbReference>
<feature type="active site" description="Proton donor" evidence="6">
    <location>
        <position position="119"/>
    </location>
</feature>
<comment type="similarity">
    <text evidence="4 6">Belongs to the GART family.</text>
</comment>
<dbReference type="SUPFAM" id="SSF53328">
    <property type="entry name" value="Formyltransferase"/>
    <property type="match status" value="1"/>
</dbReference>
<dbReference type="InterPro" id="IPR004607">
    <property type="entry name" value="GART"/>
</dbReference>
<evidence type="ECO:0000256" key="1">
    <source>
        <dbReference type="ARBA" id="ARBA00005054"/>
    </source>
</evidence>
<dbReference type="Pfam" id="PF00551">
    <property type="entry name" value="Formyl_trans_N"/>
    <property type="match status" value="1"/>
</dbReference>
<dbReference type="Proteomes" id="UP001596138">
    <property type="component" value="Unassembled WGS sequence"/>
</dbReference>
<feature type="domain" description="Formyl transferase N-terminal" evidence="7">
    <location>
        <begin position="13"/>
        <end position="192"/>
    </location>
</feature>
<comment type="caution">
    <text evidence="8">The sequence shown here is derived from an EMBL/GenBank/DDBJ whole genome shotgun (WGS) entry which is preliminary data.</text>
</comment>
<feature type="binding site" evidence="6">
    <location>
        <position position="117"/>
    </location>
    <ligand>
        <name>(6R)-10-formyltetrahydrofolate</name>
        <dbReference type="ChEBI" id="CHEBI:195366"/>
    </ligand>
</feature>
<evidence type="ECO:0000259" key="7">
    <source>
        <dbReference type="Pfam" id="PF00551"/>
    </source>
</evidence>
<feature type="binding site" evidence="6">
    <location>
        <begin position="22"/>
        <end position="24"/>
    </location>
    <ligand>
        <name>N(1)-(5-phospho-beta-D-ribosyl)glycinamide</name>
        <dbReference type="ChEBI" id="CHEBI:143788"/>
    </ligand>
</feature>
<evidence type="ECO:0000313" key="9">
    <source>
        <dbReference type="Proteomes" id="UP001596138"/>
    </source>
</evidence>
<comment type="function">
    <text evidence="6">Catalyzes the transfer of a formyl group from 10-formyltetrahydrofolate to 5-phospho-ribosyl-glycinamide (GAR), producing 5-phospho-ribosyl-N-formylglycinamide (FGAR) and tetrahydrofolate.</text>
</comment>
<evidence type="ECO:0000256" key="2">
    <source>
        <dbReference type="ARBA" id="ARBA00022679"/>
    </source>
</evidence>
<accession>A0ABW1SX05</accession>
<keyword evidence="2 6" id="KW-0808">Transferase</keyword>
<comment type="pathway">
    <text evidence="1 6">Purine metabolism; IMP biosynthesis via de novo pathway; N(2)-formyl-N(1)-(5-phospho-D-ribosyl)glycinamide from N(1)-(5-phospho-D-ribosyl)glycinamide (10-formyl THF route): step 1/1.</text>
</comment>
<reference evidence="9" key="1">
    <citation type="journal article" date="2019" name="Int. J. Syst. Evol. Microbiol.">
        <title>The Global Catalogue of Microorganisms (GCM) 10K type strain sequencing project: providing services to taxonomists for standard genome sequencing and annotation.</title>
        <authorList>
            <consortium name="The Broad Institute Genomics Platform"/>
            <consortium name="The Broad Institute Genome Sequencing Center for Infectious Disease"/>
            <person name="Wu L."/>
            <person name="Ma J."/>
        </authorList>
    </citation>
    <scope>NUCLEOTIDE SEQUENCE [LARGE SCALE GENOMIC DNA]</scope>
    <source>
        <strain evidence="9">CGMCC 4.7317</strain>
    </source>
</reference>
<organism evidence="8 9">
    <name type="scientific">Longivirga aurantiaca</name>
    <dbReference type="NCBI Taxonomy" id="1837743"/>
    <lineage>
        <taxon>Bacteria</taxon>
        <taxon>Bacillati</taxon>
        <taxon>Actinomycetota</taxon>
        <taxon>Actinomycetes</taxon>
        <taxon>Sporichthyales</taxon>
        <taxon>Sporichthyaceae</taxon>
        <taxon>Longivirga</taxon>
    </lineage>
</organism>
<gene>
    <name evidence="6 8" type="primary">purN</name>
    <name evidence="8" type="ORF">ACFQGU_02790</name>
</gene>
<name>A0ABW1SX05_9ACTN</name>
<keyword evidence="9" id="KW-1185">Reference proteome</keyword>
<dbReference type="RefSeq" id="WP_386763823.1">
    <property type="nucleotide sequence ID" value="NZ_JBHSTI010000002.1"/>
</dbReference>
<dbReference type="PANTHER" id="PTHR43369">
    <property type="entry name" value="PHOSPHORIBOSYLGLYCINAMIDE FORMYLTRANSFERASE"/>
    <property type="match status" value="1"/>
</dbReference>
<feature type="binding site" evidence="6">
    <location>
        <begin position="100"/>
        <end position="103"/>
    </location>
    <ligand>
        <name>(6R)-10-formyltetrahydrofolate</name>
        <dbReference type="ChEBI" id="CHEBI:195366"/>
    </ligand>
</feature>
<keyword evidence="3 6" id="KW-0658">Purine biosynthesis</keyword>
<evidence type="ECO:0000256" key="4">
    <source>
        <dbReference type="ARBA" id="ARBA00038440"/>
    </source>
</evidence>
<dbReference type="InterPro" id="IPR036477">
    <property type="entry name" value="Formyl_transf_N_sf"/>
</dbReference>